<accession>Q1QBJ5</accession>
<feature type="domain" description="Glycosyltransferase 2-like" evidence="1">
    <location>
        <begin position="19"/>
        <end position="158"/>
    </location>
</feature>
<evidence type="ECO:0000313" key="3">
    <source>
        <dbReference type="Proteomes" id="UP000002425"/>
    </source>
</evidence>
<dbReference type="EMBL" id="CP000323">
    <property type="protein sequence ID" value="ABE74958.1"/>
    <property type="molecule type" value="Genomic_DNA"/>
</dbReference>
<name>Q1QBJ5_PSYCK</name>
<dbReference type="Gene3D" id="3.90.550.10">
    <property type="entry name" value="Spore Coat Polysaccharide Biosynthesis Protein SpsA, Chain A"/>
    <property type="match status" value="1"/>
</dbReference>
<evidence type="ECO:0000313" key="2">
    <source>
        <dbReference type="EMBL" id="ABE74958.1"/>
    </source>
</evidence>
<reference evidence="2" key="1">
    <citation type="submission" date="2006-03" db="EMBL/GenBank/DDBJ databases">
        <title>Complete sequence of chromosome of Psychrobacter cryohalolentis K5.</title>
        <authorList>
            <consortium name="US DOE Joint Genome Institute"/>
            <person name="Copeland A."/>
            <person name="Lucas S."/>
            <person name="Lapidus A."/>
            <person name="Barry K."/>
            <person name="Detter J.C."/>
            <person name="Glavina del Rio T."/>
            <person name="Hammon N."/>
            <person name="Israni S."/>
            <person name="Dalin E."/>
            <person name="Tice H."/>
            <person name="Pitluck S."/>
            <person name="Brettin T."/>
            <person name="Bruce D."/>
            <person name="Han C."/>
            <person name="Tapia R."/>
            <person name="Sims D.R."/>
            <person name="Gilna P."/>
            <person name="Schmutz J."/>
            <person name="Larimer F."/>
            <person name="Land M."/>
            <person name="Hauser L."/>
            <person name="Kyrpides N."/>
            <person name="Kim E."/>
            <person name="Richardson P."/>
        </authorList>
    </citation>
    <scope>NUCLEOTIDE SEQUENCE</scope>
    <source>
        <strain evidence="2">K5</strain>
    </source>
</reference>
<sequence length="229" mass="26846">MSHLQNITLCLTIGKRPYELRQTLESLLSKLQFPNIIAINDFGDEESNNVFHELCPHGKLIDLGYNLGHHKAIDYMYERVETPYVLHCEDDWVFDSTPNLEGIINFLQSDQKITMVCLRKISDMEFSEIQNSLIINRQSSFVDTVEVHHIHDQWYGYSFNPHIASLDNWKKLKPFSQYKKERHISRSYRRLNCHLVYLQQGSCEHIGFNSVANPEPLTWLHKLKNKISG</sequence>
<gene>
    <name evidence="2" type="ordered locus">Pcryo_1177</name>
</gene>
<evidence type="ECO:0000259" key="1">
    <source>
        <dbReference type="Pfam" id="PF00535"/>
    </source>
</evidence>
<keyword evidence="3" id="KW-1185">Reference proteome</keyword>
<dbReference type="AlphaFoldDB" id="Q1QBJ5"/>
<protein>
    <recommendedName>
        <fullName evidence="1">Glycosyltransferase 2-like domain-containing protein</fullName>
    </recommendedName>
</protein>
<dbReference type="InterPro" id="IPR029044">
    <property type="entry name" value="Nucleotide-diphossugar_trans"/>
</dbReference>
<dbReference type="InterPro" id="IPR001173">
    <property type="entry name" value="Glyco_trans_2-like"/>
</dbReference>
<dbReference type="STRING" id="335284.Pcryo_1177"/>
<dbReference type="KEGG" id="pcr:Pcryo_1177"/>
<dbReference type="Pfam" id="PF00535">
    <property type="entry name" value="Glycos_transf_2"/>
    <property type="match status" value="1"/>
</dbReference>
<dbReference type="HOGENOM" id="CLU_076613_0_0_6"/>
<organism evidence="2 3">
    <name type="scientific">Psychrobacter cryohalolentis (strain ATCC BAA-1226 / DSM 17306 / VKM B-2378 / K5)</name>
    <dbReference type="NCBI Taxonomy" id="335284"/>
    <lineage>
        <taxon>Bacteria</taxon>
        <taxon>Pseudomonadati</taxon>
        <taxon>Pseudomonadota</taxon>
        <taxon>Gammaproteobacteria</taxon>
        <taxon>Moraxellales</taxon>
        <taxon>Moraxellaceae</taxon>
        <taxon>Psychrobacter</taxon>
    </lineage>
</organism>
<proteinExistence type="predicted"/>
<dbReference type="SUPFAM" id="SSF53448">
    <property type="entry name" value="Nucleotide-diphospho-sugar transferases"/>
    <property type="match status" value="1"/>
</dbReference>
<dbReference type="Proteomes" id="UP000002425">
    <property type="component" value="Chromosome"/>
</dbReference>
<dbReference type="eggNOG" id="COG1216">
    <property type="taxonomic scope" value="Bacteria"/>
</dbReference>